<organism evidence="2 4">
    <name type="scientific">Modestobacter muralis</name>
    <dbReference type="NCBI Taxonomy" id="1608614"/>
    <lineage>
        <taxon>Bacteria</taxon>
        <taxon>Bacillati</taxon>
        <taxon>Actinomycetota</taxon>
        <taxon>Actinomycetes</taxon>
        <taxon>Geodermatophilales</taxon>
        <taxon>Geodermatophilaceae</taxon>
        <taxon>Modestobacter</taxon>
    </lineage>
</organism>
<name>A0A6P0EXH3_9ACTN</name>
<evidence type="ECO:0000313" key="2">
    <source>
        <dbReference type="EMBL" id="NEK96411.1"/>
    </source>
</evidence>
<keyword evidence="4" id="KW-1185">Reference proteome</keyword>
<accession>A0A6P0EXH3</accession>
<reference evidence="3 5" key="2">
    <citation type="submission" date="2020-02" db="EMBL/GenBank/DDBJ databases">
        <title>The WGS of Modestobacter muralis DSM 100205.</title>
        <authorList>
            <person name="Jiang Z."/>
        </authorList>
    </citation>
    <scope>NUCLEOTIDE SEQUENCE [LARGE SCALE GENOMIC DNA]</scope>
    <source>
        <strain evidence="3 5">DSM 100205</strain>
    </source>
</reference>
<feature type="region of interest" description="Disordered" evidence="1">
    <location>
        <begin position="30"/>
        <end position="57"/>
    </location>
</feature>
<comment type="caution">
    <text evidence="2">The sequence shown here is derived from an EMBL/GenBank/DDBJ whole genome shotgun (WGS) entry which is preliminary data.</text>
</comment>
<evidence type="ECO:0000256" key="1">
    <source>
        <dbReference type="SAM" id="MobiDB-lite"/>
    </source>
</evidence>
<dbReference type="RefSeq" id="WP_338105179.1">
    <property type="nucleotide sequence ID" value="NZ_JAAGWB010000066.1"/>
</dbReference>
<dbReference type="PROSITE" id="PS51257">
    <property type="entry name" value="PROKAR_LIPOPROTEIN"/>
    <property type="match status" value="1"/>
</dbReference>
<evidence type="ECO:0000313" key="5">
    <source>
        <dbReference type="Proteomes" id="UP000471152"/>
    </source>
</evidence>
<dbReference type="Proteomes" id="UP000471152">
    <property type="component" value="Unassembled WGS sequence"/>
</dbReference>
<protein>
    <submittedName>
        <fullName evidence="2">Uncharacterized protein</fullName>
    </submittedName>
</protein>
<dbReference type="EMBL" id="JAAGWH010000063">
    <property type="protein sequence ID" value="NEK96411.1"/>
    <property type="molecule type" value="Genomic_DNA"/>
</dbReference>
<gene>
    <name evidence="3" type="ORF">G3R41_20615</name>
    <name evidence="2" type="ORF">GCU67_19900</name>
</gene>
<evidence type="ECO:0000313" key="4">
    <source>
        <dbReference type="Proteomes" id="UP000468828"/>
    </source>
</evidence>
<reference evidence="2 4" key="1">
    <citation type="submission" date="2020-01" db="EMBL/GenBank/DDBJ databases">
        <title>the WGS Modestobacter muralis CPCC 204518.</title>
        <authorList>
            <person name="Jiang Z."/>
        </authorList>
    </citation>
    <scope>NUCLEOTIDE SEQUENCE [LARGE SCALE GENOMIC DNA]</scope>
    <source>
        <strain evidence="2 4">DSM 100205</strain>
    </source>
</reference>
<dbReference type="Proteomes" id="UP000468828">
    <property type="component" value="Unassembled WGS sequence"/>
</dbReference>
<dbReference type="AlphaFoldDB" id="A0A6P0EXH3"/>
<dbReference type="EMBL" id="JAAGWB010000066">
    <property type="protein sequence ID" value="NEN53311.1"/>
    <property type="molecule type" value="Genomic_DNA"/>
</dbReference>
<evidence type="ECO:0000313" key="3">
    <source>
        <dbReference type="EMBL" id="NEN53311.1"/>
    </source>
</evidence>
<proteinExistence type="predicted"/>
<sequence>MKRTLVALALVGSTVLTGCGGSNTDLQRGETNCDAGNNSNSQDENCNPGTPTPANNT</sequence>